<dbReference type="NCBIfam" id="NF002204">
    <property type="entry name" value="PRK01077.1"/>
    <property type="match status" value="1"/>
</dbReference>
<evidence type="ECO:0000256" key="2">
    <source>
        <dbReference type="ARBA" id="ARBA00022598"/>
    </source>
</evidence>
<evidence type="ECO:0000256" key="1">
    <source>
        <dbReference type="ARBA" id="ARBA00001946"/>
    </source>
</evidence>
<dbReference type="PROSITE" id="PS51274">
    <property type="entry name" value="GATASE_COBBQ"/>
    <property type="match status" value="1"/>
</dbReference>
<protein>
    <recommendedName>
        <fullName evidence="7">Hydrogenobyrinate a,c-diamide synthase</fullName>
        <ecNumber evidence="7">6.3.5.9</ecNumber>
    </recommendedName>
    <alternativeName>
        <fullName evidence="7">Hydrogenobyrinic acid a,c-diamide synthase</fullName>
    </alternativeName>
</protein>
<comment type="miscellaneous">
    <text evidence="7">The a and c carboxylates of hydrogenobyrinate are activated for nucleophilic attack via formation of a phosphorylated intermediate by ATP. CobB catalyzes first the amidation of the c-carboxylate, and then that of the a-carboxylate.</text>
</comment>
<evidence type="ECO:0000313" key="10">
    <source>
        <dbReference type="EMBL" id="MCQ4083408.1"/>
    </source>
</evidence>
<dbReference type="HAMAP" id="MF_00027">
    <property type="entry name" value="CobB_CbiA"/>
    <property type="match status" value="1"/>
</dbReference>
<keyword evidence="3 7" id="KW-0547">Nucleotide-binding</keyword>
<evidence type="ECO:0000256" key="5">
    <source>
        <dbReference type="ARBA" id="ARBA00022842"/>
    </source>
</evidence>
<dbReference type="InterPro" id="IPR004484">
    <property type="entry name" value="CbiA/CobB_synth"/>
</dbReference>
<organism evidence="10 11">
    <name type="scientific">Streptomyces humicola</name>
    <dbReference type="NCBI Taxonomy" id="2953240"/>
    <lineage>
        <taxon>Bacteria</taxon>
        <taxon>Bacillati</taxon>
        <taxon>Actinomycetota</taxon>
        <taxon>Actinomycetes</taxon>
        <taxon>Kitasatosporales</taxon>
        <taxon>Streptomycetaceae</taxon>
        <taxon>Streptomyces</taxon>
    </lineage>
</organism>
<dbReference type="EMBL" id="JANFNG010000021">
    <property type="protein sequence ID" value="MCQ4083408.1"/>
    <property type="molecule type" value="Genomic_DNA"/>
</dbReference>
<evidence type="ECO:0000256" key="3">
    <source>
        <dbReference type="ARBA" id="ARBA00022741"/>
    </source>
</evidence>
<name>A0ABT1Q204_9ACTN</name>
<dbReference type="Proteomes" id="UP001057702">
    <property type="component" value="Unassembled WGS sequence"/>
</dbReference>
<keyword evidence="4 7" id="KW-0067">ATP-binding</keyword>
<feature type="active site" description="Nucleophile" evidence="7">
    <location>
        <position position="339"/>
    </location>
</feature>
<sequence length="452" mass="46622">MSSVPRLVIAAPASGSGKTTVATGLMAAFAERGLAVSPHKVGPDYIDPGYHALATGRAGRNLDSYLCGEERIAPLFLHGARGCDLAVVEGVMGLFDGAAGQGEAGSTAQVAKVLGAPVVLVVDASSQSRSVAALVHGFASWDPRVRIGGVIVNKVGSDRHEELLRAALDESGVPVLGVLRREADVRTPSRHLGLVPVAERGAEAVEAVAAMAARVRAGCDLDALLALARSAPPLAHAPWDPATEVGGGAVPGRRPVVAVAGGPAFTFSYAEHAELLAAAGAEVVRFDPLRDEELPQDTAGLVIGGGFPEVYAPELSANERLRKAVAGLAASGAPVAAECAGLLYLAGELDGAPMCGVLDARARMAERLTLGYREAVAVSESVLAPAGTRLRGHEFHRTVTDPGAGAAPAWGWSQPERRVEGFVHEGVHASYLHVHWAAEPSLARRFVERCAA</sequence>
<evidence type="ECO:0000259" key="9">
    <source>
        <dbReference type="Pfam" id="PF07685"/>
    </source>
</evidence>
<dbReference type="CDD" id="cd03130">
    <property type="entry name" value="GATase1_CobB"/>
    <property type="match status" value="1"/>
</dbReference>
<dbReference type="PANTHER" id="PTHR43873">
    <property type="entry name" value="COBYRINATE A,C-DIAMIDE SYNTHASE"/>
    <property type="match status" value="1"/>
</dbReference>
<dbReference type="CDD" id="cd05388">
    <property type="entry name" value="CobB_N"/>
    <property type="match status" value="1"/>
</dbReference>
<proteinExistence type="inferred from homology"/>
<dbReference type="InterPro" id="IPR011698">
    <property type="entry name" value="GATase_3"/>
</dbReference>
<dbReference type="RefSeq" id="WP_255922360.1">
    <property type="nucleotide sequence ID" value="NZ_JANFNG010000021.1"/>
</dbReference>
<comment type="function">
    <text evidence="7">Catalyzes the ATP-dependent amidation of the two carboxylate groups at positions a and c of hydrogenobyrinate, using either L-glutamine or ammonia as the nitrogen source.</text>
</comment>
<keyword evidence="11" id="KW-1185">Reference proteome</keyword>
<dbReference type="InterPro" id="IPR029062">
    <property type="entry name" value="Class_I_gatase-like"/>
</dbReference>
<dbReference type="Pfam" id="PF07685">
    <property type="entry name" value="GATase_3"/>
    <property type="match status" value="1"/>
</dbReference>
<dbReference type="Pfam" id="PF01656">
    <property type="entry name" value="CbiA"/>
    <property type="match status" value="1"/>
</dbReference>
<comment type="domain">
    <text evidence="7">Comprises of two domains. The C-terminal domain contains the binding site for glutamine and catalyzes the hydrolysis of this substrate to glutamate and ammonia. The N-terminal domain is anticipated to bind ATP and hydrogenobyrinate and catalyzes the ultimate synthesis of the diamide product. The ammonia produced via the glutaminase domain is probably translocated to the adjacent domain via a molecular tunnel, where it reacts with an activated intermediate.</text>
</comment>
<keyword evidence="2 7" id="KW-0436">Ligase</keyword>
<gene>
    <name evidence="7" type="primary">cobB</name>
    <name evidence="10" type="ORF">NGB36_23080</name>
</gene>
<evidence type="ECO:0000256" key="4">
    <source>
        <dbReference type="ARBA" id="ARBA00022840"/>
    </source>
</evidence>
<dbReference type="Gene3D" id="3.40.50.880">
    <property type="match status" value="1"/>
</dbReference>
<evidence type="ECO:0000313" key="11">
    <source>
        <dbReference type="Proteomes" id="UP001057702"/>
    </source>
</evidence>
<keyword evidence="7" id="KW-0169">Cobalamin biosynthesis</keyword>
<evidence type="ECO:0000259" key="8">
    <source>
        <dbReference type="Pfam" id="PF01656"/>
    </source>
</evidence>
<dbReference type="PANTHER" id="PTHR43873:SF1">
    <property type="entry name" value="COBYRINATE A,C-DIAMIDE SYNTHASE"/>
    <property type="match status" value="1"/>
</dbReference>
<keyword evidence="6 7" id="KW-0315">Glutamine amidotransferase</keyword>
<comment type="catalytic activity">
    <reaction evidence="7">
        <text>hydrogenobyrinate + 2 L-glutamine + 2 ATP + 2 H2O = hydrogenobyrinate a,c-diamide + 2 L-glutamate + 2 ADP + 2 phosphate + 2 H(+)</text>
        <dbReference type="Rhea" id="RHEA:12544"/>
        <dbReference type="ChEBI" id="CHEBI:15377"/>
        <dbReference type="ChEBI" id="CHEBI:15378"/>
        <dbReference type="ChEBI" id="CHEBI:29985"/>
        <dbReference type="ChEBI" id="CHEBI:30616"/>
        <dbReference type="ChEBI" id="CHEBI:43474"/>
        <dbReference type="ChEBI" id="CHEBI:58359"/>
        <dbReference type="ChEBI" id="CHEBI:77873"/>
        <dbReference type="ChEBI" id="CHEBI:77874"/>
        <dbReference type="ChEBI" id="CHEBI:456216"/>
        <dbReference type="EC" id="6.3.5.9"/>
    </reaction>
</comment>
<feature type="domain" description="CobB/CobQ-like glutamine amidotransferase" evidence="9">
    <location>
        <begin position="257"/>
        <end position="439"/>
    </location>
</feature>
<comment type="cofactor">
    <cofactor evidence="1 7">
        <name>Mg(2+)</name>
        <dbReference type="ChEBI" id="CHEBI:18420"/>
    </cofactor>
</comment>
<comment type="pathway">
    <text evidence="7">Cofactor biosynthesis; adenosylcobalamin biosynthesis; cob(II)yrinate a,c-diamide from precorrin-2 (aerobic route): step 9/10.</text>
</comment>
<dbReference type="NCBIfam" id="TIGR00379">
    <property type="entry name" value="cobB"/>
    <property type="match status" value="1"/>
</dbReference>
<evidence type="ECO:0000256" key="6">
    <source>
        <dbReference type="ARBA" id="ARBA00022962"/>
    </source>
</evidence>
<dbReference type="InterPro" id="IPR027417">
    <property type="entry name" value="P-loop_NTPase"/>
</dbReference>
<feature type="site" description="Increases nucleophilicity of active site Cys" evidence="7">
    <location>
        <position position="433"/>
    </location>
</feature>
<dbReference type="Gene3D" id="3.40.50.300">
    <property type="entry name" value="P-loop containing nucleotide triphosphate hydrolases"/>
    <property type="match status" value="1"/>
</dbReference>
<dbReference type="SUPFAM" id="SSF52540">
    <property type="entry name" value="P-loop containing nucleoside triphosphate hydrolases"/>
    <property type="match status" value="1"/>
</dbReference>
<evidence type="ECO:0000256" key="7">
    <source>
        <dbReference type="HAMAP-Rule" id="MF_00027"/>
    </source>
</evidence>
<dbReference type="EC" id="6.3.5.9" evidence="7"/>
<comment type="caution">
    <text evidence="10">The sequence shown here is derived from an EMBL/GenBank/DDBJ whole genome shotgun (WGS) entry which is preliminary data.</text>
</comment>
<dbReference type="InterPro" id="IPR002586">
    <property type="entry name" value="CobQ/CobB/MinD/ParA_Nub-bd_dom"/>
</dbReference>
<accession>A0ABT1Q204</accession>
<dbReference type="SUPFAM" id="SSF52317">
    <property type="entry name" value="Class I glutamine amidotransferase-like"/>
    <property type="match status" value="1"/>
</dbReference>
<reference evidence="10" key="1">
    <citation type="submission" date="2022-06" db="EMBL/GenBank/DDBJ databases">
        <title>Draft genome sequence of Streptomyces sp. RB6PN25 isolated from peat swamp forest in Thailand.</title>
        <authorList>
            <person name="Duangmal K."/>
            <person name="Klaysubun C."/>
        </authorList>
    </citation>
    <scope>NUCLEOTIDE SEQUENCE</scope>
    <source>
        <strain evidence="10">RB6PN25</strain>
    </source>
</reference>
<comment type="similarity">
    <text evidence="7">Belongs to the CobB/CbiA family.</text>
</comment>
<keyword evidence="5 7" id="KW-0460">Magnesium</keyword>
<feature type="domain" description="CobQ/CobB/MinD/ParA nucleotide binding" evidence="8">
    <location>
        <begin position="7"/>
        <end position="192"/>
    </location>
</feature>